<reference evidence="1 2" key="1">
    <citation type="submission" date="2021-07" db="EMBL/GenBank/DDBJ databases">
        <title>A novel Jannaschia species isolated from marine dinoflagellate Ceratoperidinium margalefii.</title>
        <authorList>
            <person name="Jiang Y."/>
            <person name="Li Z."/>
        </authorList>
    </citation>
    <scope>NUCLEOTIDE SEQUENCE [LARGE SCALE GENOMIC DNA]</scope>
    <source>
        <strain evidence="1 2">J12C1-MA-4</strain>
    </source>
</reference>
<protein>
    <submittedName>
        <fullName evidence="1">Uncharacterized protein</fullName>
    </submittedName>
</protein>
<keyword evidence="2" id="KW-1185">Reference proteome</keyword>
<dbReference type="EMBL" id="CP079194">
    <property type="protein sequence ID" value="QXT40574.1"/>
    <property type="molecule type" value="Genomic_DNA"/>
</dbReference>
<sequence>MPDMRCVGVTVSGLALVTGLCGSSASAGPWARDAGSVFTSFQISAEEAPFDVSVGLWEPETYLSAYAELGLGRSLTLGADIGQGDTSRQAVGFLRYTLSPPDATWQYAVDAGLGARQVGEAEPHRLVRLGASLGRGFGEGGDAWYMPLRHDGGWVNLDITALYDLELEEPILQAEGTTGFSLTDRASLTFSVKAEQWPGSDPLVTGSSSFVFQILDNTHLRLGGRGALAGSNVVGLTLSVWQEF</sequence>
<dbReference type="KEGG" id="gce:KYE46_04845"/>
<accession>A0A8F6TYZ9</accession>
<evidence type="ECO:0000313" key="1">
    <source>
        <dbReference type="EMBL" id="QXT40574.1"/>
    </source>
</evidence>
<dbReference type="RefSeq" id="WP_219003861.1">
    <property type="nucleotide sequence ID" value="NZ_CP079194.1"/>
</dbReference>
<evidence type="ECO:0000313" key="2">
    <source>
        <dbReference type="Proteomes" id="UP000825009"/>
    </source>
</evidence>
<gene>
    <name evidence="1" type="ORF">KYE46_04845</name>
</gene>
<dbReference type="AlphaFoldDB" id="A0A8F6TYZ9"/>
<name>A0A8F6TYZ9_9RHOB</name>
<organism evidence="1 2">
    <name type="scientific">Gymnodinialimonas ceratoperidinii</name>
    <dbReference type="NCBI Taxonomy" id="2856823"/>
    <lineage>
        <taxon>Bacteria</taxon>
        <taxon>Pseudomonadati</taxon>
        <taxon>Pseudomonadota</taxon>
        <taxon>Alphaproteobacteria</taxon>
        <taxon>Rhodobacterales</taxon>
        <taxon>Paracoccaceae</taxon>
        <taxon>Gymnodinialimonas</taxon>
    </lineage>
</organism>
<proteinExistence type="predicted"/>
<dbReference type="Proteomes" id="UP000825009">
    <property type="component" value="Chromosome"/>
</dbReference>